<dbReference type="HOGENOM" id="CLU_3129996_0_0_1"/>
<dbReference type="AlphaFoldDB" id="F8QGQ2"/>
<name>F8QGQ2_SERL3</name>
<dbReference type="InParanoid" id="F8QGQ2"/>
<evidence type="ECO:0000313" key="2">
    <source>
        <dbReference type="Proteomes" id="UP000008063"/>
    </source>
</evidence>
<proteinExistence type="predicted"/>
<reference evidence="2" key="1">
    <citation type="journal article" date="2011" name="Science">
        <title>The plant cell wall-decomposing machinery underlies the functional diversity of forest fungi.</title>
        <authorList>
            <person name="Eastwood D.C."/>
            <person name="Floudas D."/>
            <person name="Binder M."/>
            <person name="Majcherczyk A."/>
            <person name="Schneider P."/>
            <person name="Aerts A."/>
            <person name="Asiegbu F.O."/>
            <person name="Baker S.E."/>
            <person name="Barry K."/>
            <person name="Bendiksby M."/>
            <person name="Blumentritt M."/>
            <person name="Coutinho P.M."/>
            <person name="Cullen D."/>
            <person name="de Vries R.P."/>
            <person name="Gathman A."/>
            <person name="Goodell B."/>
            <person name="Henrissat B."/>
            <person name="Ihrmark K."/>
            <person name="Kauserud H."/>
            <person name="Kohler A."/>
            <person name="LaButti K."/>
            <person name="Lapidus A."/>
            <person name="Lavin J.L."/>
            <person name="Lee Y.-H."/>
            <person name="Lindquist E."/>
            <person name="Lilly W."/>
            <person name="Lucas S."/>
            <person name="Morin E."/>
            <person name="Murat C."/>
            <person name="Oguiza J.A."/>
            <person name="Park J."/>
            <person name="Pisabarro A.G."/>
            <person name="Riley R."/>
            <person name="Rosling A."/>
            <person name="Salamov A."/>
            <person name="Schmidt O."/>
            <person name="Schmutz J."/>
            <person name="Skrede I."/>
            <person name="Stenlid J."/>
            <person name="Wiebenga A."/>
            <person name="Xie X."/>
            <person name="Kuees U."/>
            <person name="Hibbett D.S."/>
            <person name="Hoffmeister D."/>
            <person name="Hoegberg N."/>
            <person name="Martin F."/>
            <person name="Grigoriev I.V."/>
            <person name="Watkinson S.C."/>
        </authorList>
    </citation>
    <scope>NUCLEOTIDE SEQUENCE [LARGE SCALE GENOMIC DNA]</scope>
    <source>
        <strain evidence="2">strain S7.3</strain>
    </source>
</reference>
<keyword evidence="2" id="KW-1185">Reference proteome</keyword>
<dbReference type="EMBL" id="GL945503">
    <property type="protein sequence ID" value="EGN92485.1"/>
    <property type="molecule type" value="Genomic_DNA"/>
</dbReference>
<accession>F8QGQ2</accession>
<dbReference type="Proteomes" id="UP000008063">
    <property type="component" value="Unassembled WGS sequence"/>
</dbReference>
<evidence type="ECO:0000313" key="1">
    <source>
        <dbReference type="EMBL" id="EGN92485.1"/>
    </source>
</evidence>
<organism evidence="2">
    <name type="scientific">Serpula lacrymans var. lacrymans (strain S7.3)</name>
    <name type="common">Dry rot fungus</name>
    <dbReference type="NCBI Taxonomy" id="936435"/>
    <lineage>
        <taxon>Eukaryota</taxon>
        <taxon>Fungi</taxon>
        <taxon>Dikarya</taxon>
        <taxon>Basidiomycota</taxon>
        <taxon>Agaricomycotina</taxon>
        <taxon>Agaricomycetes</taxon>
        <taxon>Agaricomycetidae</taxon>
        <taxon>Boletales</taxon>
        <taxon>Coniophorineae</taxon>
        <taxon>Serpulaceae</taxon>
        <taxon>Serpula</taxon>
    </lineage>
</organism>
<feature type="non-terminal residue" evidence="1">
    <location>
        <position position="50"/>
    </location>
</feature>
<gene>
    <name evidence="1" type="ORF">SERLA73DRAFT_190961</name>
</gene>
<sequence length="50" mass="5805">MMPHAAFQPLWYFIPLRIPYCVVQTRTLLTVCSILIFPTLRLAPTSHSFL</sequence>
<protein>
    <submittedName>
        <fullName evidence="1">Uncharacterized protein</fullName>
    </submittedName>
</protein>